<feature type="transmembrane region" description="Helical" evidence="8">
    <location>
        <begin position="99"/>
        <end position="116"/>
    </location>
</feature>
<accession>A0ABZ0CQ27</accession>
<feature type="transmembrane region" description="Helical" evidence="8">
    <location>
        <begin position="146"/>
        <end position="162"/>
    </location>
</feature>
<keyword evidence="5 8" id="KW-0812">Transmembrane</keyword>
<proteinExistence type="inferred from homology"/>
<comment type="subcellular location">
    <subcellularLocation>
        <location evidence="1">Cell membrane</location>
        <topology evidence="1">Multi-pass membrane protein</topology>
    </subcellularLocation>
</comment>
<feature type="domain" description="EamA" evidence="9">
    <location>
        <begin position="3"/>
        <end position="138"/>
    </location>
</feature>
<feature type="transmembrane region" description="Helical" evidence="8">
    <location>
        <begin position="174"/>
        <end position="195"/>
    </location>
</feature>
<comment type="similarity">
    <text evidence="2">Belongs to the EamA transporter family.</text>
</comment>
<protein>
    <submittedName>
        <fullName evidence="10">EamA family transporter RarD</fullName>
    </submittedName>
</protein>
<feature type="transmembrane region" description="Helical" evidence="8">
    <location>
        <begin position="207"/>
        <end position="227"/>
    </location>
</feature>
<organism evidence="10 11">
    <name type="scientific">Piscinibacter gummiphilus</name>
    <dbReference type="NCBI Taxonomy" id="946333"/>
    <lineage>
        <taxon>Bacteria</taxon>
        <taxon>Pseudomonadati</taxon>
        <taxon>Pseudomonadota</taxon>
        <taxon>Betaproteobacteria</taxon>
        <taxon>Burkholderiales</taxon>
        <taxon>Sphaerotilaceae</taxon>
        <taxon>Piscinibacter</taxon>
    </lineage>
</organism>
<gene>
    <name evidence="10" type="primary">rarD</name>
    <name evidence="10" type="ORF">RXV79_18920</name>
</gene>
<dbReference type="EMBL" id="CP136336">
    <property type="protein sequence ID" value="WOB06984.1"/>
    <property type="molecule type" value="Genomic_DNA"/>
</dbReference>
<dbReference type="PANTHER" id="PTHR22911">
    <property type="entry name" value="ACYL-MALONYL CONDENSING ENZYME-RELATED"/>
    <property type="match status" value="1"/>
</dbReference>
<feature type="transmembrane region" description="Helical" evidence="8">
    <location>
        <begin position="123"/>
        <end position="140"/>
    </location>
</feature>
<keyword evidence="6 8" id="KW-1133">Transmembrane helix</keyword>
<dbReference type="Proteomes" id="UP001303946">
    <property type="component" value="Chromosome"/>
</dbReference>
<evidence type="ECO:0000313" key="10">
    <source>
        <dbReference type="EMBL" id="WOB06984.1"/>
    </source>
</evidence>
<keyword evidence="7 8" id="KW-0472">Membrane</keyword>
<feature type="transmembrane region" description="Helical" evidence="8">
    <location>
        <begin position="34"/>
        <end position="55"/>
    </location>
</feature>
<feature type="transmembrane region" description="Helical" evidence="8">
    <location>
        <begin position="67"/>
        <end position="87"/>
    </location>
</feature>
<sequence>MPIGALYAALAFALWGIFPLYFRQIASVPSGEILVHRIVWSLVFVLVVLTLRRQWAWVRPVLRSPKVLLAFAASAVLLSVNWLTYIWAVNHGHVIEASLGYFINPLVNVLLGYTVLHERLRPVQWLALGIAAAGVLWLAVLAGHPPWIALALAASFGAYGLLRKVATLGALEGLTLETLLLAPIAIAVLGFWMWHGTSVFPAPEAGTNLWLIAAGPITAIPLLLFAAGARQISLTTLGLLQYIGPTIQLAIGLWIFHEPFSAKRLMGFALIWTALALYSAEGWWRSRTTPAPQTA</sequence>
<dbReference type="SUPFAM" id="SSF103481">
    <property type="entry name" value="Multidrug resistance efflux transporter EmrE"/>
    <property type="match status" value="2"/>
</dbReference>
<evidence type="ECO:0000256" key="1">
    <source>
        <dbReference type="ARBA" id="ARBA00004651"/>
    </source>
</evidence>
<evidence type="ECO:0000256" key="7">
    <source>
        <dbReference type="ARBA" id="ARBA00023136"/>
    </source>
</evidence>
<feature type="transmembrane region" description="Helical" evidence="8">
    <location>
        <begin position="5"/>
        <end position="22"/>
    </location>
</feature>
<keyword evidence="3" id="KW-0813">Transport</keyword>
<dbReference type="InterPro" id="IPR004626">
    <property type="entry name" value="RarD"/>
</dbReference>
<dbReference type="RefSeq" id="WP_316699644.1">
    <property type="nucleotide sequence ID" value="NZ_CP136336.1"/>
</dbReference>
<evidence type="ECO:0000256" key="2">
    <source>
        <dbReference type="ARBA" id="ARBA00007362"/>
    </source>
</evidence>
<keyword evidence="11" id="KW-1185">Reference proteome</keyword>
<feature type="transmembrane region" description="Helical" evidence="8">
    <location>
        <begin position="262"/>
        <end position="280"/>
    </location>
</feature>
<dbReference type="InterPro" id="IPR000620">
    <property type="entry name" value="EamA_dom"/>
</dbReference>
<feature type="transmembrane region" description="Helical" evidence="8">
    <location>
        <begin position="239"/>
        <end position="256"/>
    </location>
</feature>
<reference evidence="10 11" key="1">
    <citation type="submission" date="2023-10" db="EMBL/GenBank/DDBJ databases">
        <title>Bacteria for the degradation of biodegradable plastic PBAT(Polybutylene adipate terephthalate).</title>
        <authorList>
            <person name="Weon H.-Y."/>
            <person name="Yeon J."/>
        </authorList>
    </citation>
    <scope>NUCLEOTIDE SEQUENCE [LARGE SCALE GENOMIC DNA]</scope>
    <source>
        <strain evidence="10 11">SBD 7-3</strain>
    </source>
</reference>
<evidence type="ECO:0000256" key="5">
    <source>
        <dbReference type="ARBA" id="ARBA00022692"/>
    </source>
</evidence>
<dbReference type="PANTHER" id="PTHR22911:SF137">
    <property type="entry name" value="SOLUTE CARRIER FAMILY 35 MEMBER G2-RELATED"/>
    <property type="match status" value="1"/>
</dbReference>
<dbReference type="Pfam" id="PF00892">
    <property type="entry name" value="EamA"/>
    <property type="match status" value="1"/>
</dbReference>
<evidence type="ECO:0000256" key="8">
    <source>
        <dbReference type="SAM" id="Phobius"/>
    </source>
</evidence>
<dbReference type="InterPro" id="IPR037185">
    <property type="entry name" value="EmrE-like"/>
</dbReference>
<name>A0ABZ0CQ27_9BURK</name>
<evidence type="ECO:0000256" key="4">
    <source>
        <dbReference type="ARBA" id="ARBA00022475"/>
    </source>
</evidence>
<keyword evidence="4" id="KW-1003">Cell membrane</keyword>
<evidence type="ECO:0000256" key="3">
    <source>
        <dbReference type="ARBA" id="ARBA00022448"/>
    </source>
</evidence>
<dbReference type="NCBIfam" id="TIGR00688">
    <property type="entry name" value="rarD"/>
    <property type="match status" value="1"/>
</dbReference>
<evidence type="ECO:0000313" key="11">
    <source>
        <dbReference type="Proteomes" id="UP001303946"/>
    </source>
</evidence>
<evidence type="ECO:0000259" key="9">
    <source>
        <dbReference type="Pfam" id="PF00892"/>
    </source>
</evidence>
<evidence type="ECO:0000256" key="6">
    <source>
        <dbReference type="ARBA" id="ARBA00022989"/>
    </source>
</evidence>